<keyword evidence="1" id="KW-0547">Nucleotide-binding</keyword>
<dbReference type="GO" id="GO:0052742">
    <property type="term" value="F:phosphatidylinositol kinase activity"/>
    <property type="evidence" value="ECO:0007669"/>
    <property type="project" value="InterPro"/>
</dbReference>
<protein>
    <recommendedName>
        <fullName evidence="3">PIPK domain-containing protein</fullName>
    </recommendedName>
</protein>
<dbReference type="Pfam" id="PF01504">
    <property type="entry name" value="PIP5K"/>
    <property type="match status" value="1"/>
</dbReference>
<dbReference type="AlphaFoldDB" id="A0A3S4ZXQ1"/>
<name>A0A3S4ZXQ1_9PLAT</name>
<organism evidence="4 5">
    <name type="scientific">Protopolystoma xenopodis</name>
    <dbReference type="NCBI Taxonomy" id="117903"/>
    <lineage>
        <taxon>Eukaryota</taxon>
        <taxon>Metazoa</taxon>
        <taxon>Spiralia</taxon>
        <taxon>Lophotrochozoa</taxon>
        <taxon>Platyhelminthes</taxon>
        <taxon>Monogenea</taxon>
        <taxon>Polyopisthocotylea</taxon>
        <taxon>Polystomatidea</taxon>
        <taxon>Polystomatidae</taxon>
        <taxon>Protopolystoma</taxon>
    </lineage>
</organism>
<reference evidence="4" key="1">
    <citation type="submission" date="2018-11" db="EMBL/GenBank/DDBJ databases">
        <authorList>
            <consortium name="Pathogen Informatics"/>
        </authorList>
    </citation>
    <scope>NUCLEOTIDE SEQUENCE</scope>
</reference>
<evidence type="ECO:0000259" key="3">
    <source>
        <dbReference type="PROSITE" id="PS51455"/>
    </source>
</evidence>
<dbReference type="SUPFAM" id="SSF56104">
    <property type="entry name" value="SAICAR synthase-like"/>
    <property type="match status" value="1"/>
</dbReference>
<feature type="domain" description="PIPK" evidence="3">
    <location>
        <begin position="1"/>
        <end position="132"/>
    </location>
</feature>
<dbReference type="OrthoDB" id="6282893at2759"/>
<evidence type="ECO:0000256" key="1">
    <source>
        <dbReference type="PROSITE-ProRule" id="PRU00781"/>
    </source>
</evidence>
<feature type="compositionally biased region" description="Low complexity" evidence="2">
    <location>
        <begin position="87"/>
        <end position="100"/>
    </location>
</feature>
<accession>A0A3S4ZXQ1</accession>
<proteinExistence type="predicted"/>
<keyword evidence="1" id="KW-0418">Kinase</keyword>
<dbReference type="Proteomes" id="UP000784294">
    <property type="component" value="Unassembled WGS sequence"/>
</dbReference>
<dbReference type="Gene3D" id="3.30.810.10">
    <property type="entry name" value="2-Layer Sandwich"/>
    <property type="match status" value="1"/>
</dbReference>
<gene>
    <name evidence="4" type="ORF">PXEA_LOCUS8017</name>
</gene>
<dbReference type="PROSITE" id="PS51455">
    <property type="entry name" value="PIPK"/>
    <property type="match status" value="1"/>
</dbReference>
<feature type="region of interest" description="Disordered" evidence="2">
    <location>
        <begin position="26"/>
        <end position="49"/>
    </location>
</feature>
<evidence type="ECO:0000256" key="2">
    <source>
        <dbReference type="SAM" id="MobiDB-lite"/>
    </source>
</evidence>
<sequence length="132" mass="13366">MFLQNNNLMDYSLLIGIHDTELGTNAAEVSSSSDEAGGPADSACSGNRAQNTLGLEPLASAGDGLGNIYGASSNGRCLKKQSSQHTSSRSAVLASSQSKSGIEVGTDDAEFVEDEELGMSDGGACSSGPGKF</sequence>
<keyword evidence="1" id="KW-0808">Transferase</keyword>
<dbReference type="GO" id="GO:0005524">
    <property type="term" value="F:ATP binding"/>
    <property type="evidence" value="ECO:0007669"/>
    <property type="project" value="UniProtKB-UniRule"/>
</dbReference>
<feature type="region of interest" description="Disordered" evidence="2">
    <location>
        <begin position="79"/>
        <end position="132"/>
    </location>
</feature>
<feature type="compositionally biased region" description="Acidic residues" evidence="2">
    <location>
        <begin position="105"/>
        <end position="118"/>
    </location>
</feature>
<keyword evidence="5" id="KW-1185">Reference proteome</keyword>
<evidence type="ECO:0000313" key="4">
    <source>
        <dbReference type="EMBL" id="VEL14577.1"/>
    </source>
</evidence>
<keyword evidence="1" id="KW-0067">ATP-binding</keyword>
<comment type="caution">
    <text evidence="4">The sequence shown here is derived from an EMBL/GenBank/DDBJ whole genome shotgun (WGS) entry which is preliminary data.</text>
</comment>
<dbReference type="InterPro" id="IPR027483">
    <property type="entry name" value="PInositol-4-P-4/5-kinase_C_sf"/>
</dbReference>
<evidence type="ECO:0000313" key="5">
    <source>
        <dbReference type="Proteomes" id="UP000784294"/>
    </source>
</evidence>
<dbReference type="InterPro" id="IPR002498">
    <property type="entry name" value="PInositol-4-P-4/5-kinase_core"/>
</dbReference>
<dbReference type="EMBL" id="CAAALY010021653">
    <property type="protein sequence ID" value="VEL14577.1"/>
    <property type="molecule type" value="Genomic_DNA"/>
</dbReference>
<dbReference type="GO" id="GO:0046488">
    <property type="term" value="P:phosphatidylinositol metabolic process"/>
    <property type="evidence" value="ECO:0007669"/>
    <property type="project" value="UniProtKB-UniRule"/>
</dbReference>